<evidence type="ECO:0000313" key="1">
    <source>
        <dbReference type="EMBL" id="RXR00959.1"/>
    </source>
</evidence>
<dbReference type="EMBL" id="SAWZ01000011">
    <property type="protein sequence ID" value="RXR00959.1"/>
    <property type="molecule type" value="Genomic_DNA"/>
</dbReference>
<keyword evidence="2" id="KW-1185">Reference proteome</keyword>
<dbReference type="Gene3D" id="2.30.30.720">
    <property type="entry name" value="Protein of unknown function (DUF3247)"/>
    <property type="match status" value="1"/>
</dbReference>
<name>A0A4Q1JSI7_9GAMM</name>
<dbReference type="InterPro" id="IPR021649">
    <property type="entry name" value="DUF3247"/>
</dbReference>
<sequence length="93" mass="10180">MTKVTNHTATDPASVEQLRALQLELDAEGKFEFHMRDQTVFKGTVVERPAVVLGVDGDGQEGFNGLVRVDAEDGQSRLIKLEDITRVVRLGSA</sequence>
<evidence type="ECO:0000313" key="2">
    <source>
        <dbReference type="Proteomes" id="UP000289784"/>
    </source>
</evidence>
<comment type="caution">
    <text evidence="1">The sequence shown here is derived from an EMBL/GenBank/DDBJ whole genome shotgun (WGS) entry which is preliminary data.</text>
</comment>
<dbReference type="Pfam" id="PF11607">
    <property type="entry name" value="DUF3247"/>
    <property type="match status" value="1"/>
</dbReference>
<accession>A0A4Q1JSI7</accession>
<dbReference type="OrthoDB" id="5958099at2"/>
<gene>
    <name evidence="1" type="ORF">EPA99_16410</name>
</gene>
<organism evidence="1 2">
    <name type="scientific">Pseudoxanthomonas composti</name>
    <dbReference type="NCBI Taxonomy" id="2137479"/>
    <lineage>
        <taxon>Bacteria</taxon>
        <taxon>Pseudomonadati</taxon>
        <taxon>Pseudomonadota</taxon>
        <taxon>Gammaproteobacteria</taxon>
        <taxon>Lysobacterales</taxon>
        <taxon>Lysobacteraceae</taxon>
        <taxon>Pseudoxanthomonas</taxon>
    </lineage>
</organism>
<dbReference type="AlphaFoldDB" id="A0A4Q1JSI7"/>
<proteinExistence type="predicted"/>
<protein>
    <submittedName>
        <fullName evidence="1">DUF3247 family protein</fullName>
    </submittedName>
</protein>
<dbReference type="Proteomes" id="UP000289784">
    <property type="component" value="Unassembled WGS sequence"/>
</dbReference>
<reference evidence="1 2" key="1">
    <citation type="submission" date="2019-01" db="EMBL/GenBank/DDBJ databases">
        <title>Pseudoxanthomonas composti sp. nov., isolated from compost.</title>
        <authorList>
            <person name="Yang G."/>
        </authorList>
    </citation>
    <scope>NUCLEOTIDE SEQUENCE [LARGE SCALE GENOMIC DNA]</scope>
    <source>
        <strain evidence="1 2">GSS15</strain>
    </source>
</reference>